<feature type="transmembrane region" description="Helical" evidence="5">
    <location>
        <begin position="289"/>
        <end position="308"/>
    </location>
</feature>
<keyword evidence="2 5" id="KW-0812">Transmembrane</keyword>
<dbReference type="Gene3D" id="1.20.1070.10">
    <property type="entry name" value="Rhodopsin 7-helix transmembrane proteins"/>
    <property type="match status" value="1"/>
</dbReference>
<protein>
    <recommendedName>
        <fullName evidence="6">G-protein coupled receptors family 1 profile domain-containing protein</fullName>
    </recommendedName>
</protein>
<evidence type="ECO:0000256" key="5">
    <source>
        <dbReference type="SAM" id="Phobius"/>
    </source>
</evidence>
<dbReference type="PROSITE" id="PS50262">
    <property type="entry name" value="G_PROTEIN_RECEP_F1_2"/>
    <property type="match status" value="1"/>
</dbReference>
<keyword evidence="9" id="KW-1185">Reference proteome</keyword>
<feature type="transmembrane region" description="Helical" evidence="5">
    <location>
        <begin position="35"/>
        <end position="59"/>
    </location>
</feature>
<feature type="transmembrane region" description="Helical" evidence="5">
    <location>
        <begin position="248"/>
        <end position="269"/>
    </location>
</feature>
<dbReference type="Proteomes" id="UP000663877">
    <property type="component" value="Unassembled WGS sequence"/>
</dbReference>
<feature type="transmembrane region" description="Helical" evidence="5">
    <location>
        <begin position="151"/>
        <end position="169"/>
    </location>
</feature>
<dbReference type="EMBL" id="CAJNOI010000127">
    <property type="protein sequence ID" value="CAF1101322.1"/>
    <property type="molecule type" value="Genomic_DNA"/>
</dbReference>
<evidence type="ECO:0000313" key="10">
    <source>
        <dbReference type="Proteomes" id="UP000663877"/>
    </source>
</evidence>
<evidence type="ECO:0000256" key="4">
    <source>
        <dbReference type="ARBA" id="ARBA00023136"/>
    </source>
</evidence>
<comment type="subcellular location">
    <subcellularLocation>
        <location evidence="1">Membrane</location>
    </subcellularLocation>
</comment>
<dbReference type="OrthoDB" id="10023399at2759"/>
<sequence length="369" mass="42623">MTCNNATNIFLLGLASSMKTDIRTTSIDQQNIMTFAYVFSVTLMVTFGIISNVISIDTFRQTSIRSTTVGIYLLTYSCCSLFGLIMLVCRLFQLIDSLTYLPFFFICNIISGLASIFTRICLWLNGFTAFQRSLLAFEPNYIINKLRSRSIALKQIFCIIILIFLMHIHELICRVTLPDPVAPGKFVCQIKYPNALLILNQIFSTLHIFIPFFLHLLSTCLILTSISRRRALLHRTTYWKQWIKEFHTHSHLFVAPIIAMVCTLPQLVLSLKYSCVDISIKWLLRLNTSANLIIYIPQSITFFLFIYYSEVYFRTFRNESIFGKLLCLKRNTNNKIFPLTATHTQLNNETKLRSKMATNKSHDNKNTQT</sequence>
<evidence type="ECO:0000256" key="2">
    <source>
        <dbReference type="ARBA" id="ARBA00022692"/>
    </source>
</evidence>
<reference evidence="8" key="1">
    <citation type="submission" date="2021-02" db="EMBL/GenBank/DDBJ databases">
        <authorList>
            <person name="Nowell W R."/>
        </authorList>
    </citation>
    <scope>NUCLEOTIDE SEQUENCE</scope>
</reference>
<name>A0A814P6X2_9BILA</name>
<evidence type="ECO:0000256" key="3">
    <source>
        <dbReference type="ARBA" id="ARBA00022989"/>
    </source>
</evidence>
<keyword evidence="3 5" id="KW-1133">Transmembrane helix</keyword>
<evidence type="ECO:0000313" key="9">
    <source>
        <dbReference type="Proteomes" id="UP000663832"/>
    </source>
</evidence>
<dbReference type="Proteomes" id="UP000663832">
    <property type="component" value="Unassembled WGS sequence"/>
</dbReference>
<proteinExistence type="predicted"/>
<dbReference type="EMBL" id="CAJNOM010000076">
    <property type="protein sequence ID" value="CAF0991316.1"/>
    <property type="molecule type" value="Genomic_DNA"/>
</dbReference>
<accession>A0A814P6X2</accession>
<dbReference type="AlphaFoldDB" id="A0A814P6X2"/>
<feature type="transmembrane region" description="Helical" evidence="5">
    <location>
        <begin position="206"/>
        <end position="227"/>
    </location>
</feature>
<evidence type="ECO:0000313" key="8">
    <source>
        <dbReference type="EMBL" id="CAF1101322.1"/>
    </source>
</evidence>
<evidence type="ECO:0000313" key="7">
    <source>
        <dbReference type="EMBL" id="CAF0991316.1"/>
    </source>
</evidence>
<organism evidence="8 10">
    <name type="scientific">Adineta steineri</name>
    <dbReference type="NCBI Taxonomy" id="433720"/>
    <lineage>
        <taxon>Eukaryota</taxon>
        <taxon>Metazoa</taxon>
        <taxon>Spiralia</taxon>
        <taxon>Gnathifera</taxon>
        <taxon>Rotifera</taxon>
        <taxon>Eurotatoria</taxon>
        <taxon>Bdelloidea</taxon>
        <taxon>Adinetida</taxon>
        <taxon>Adinetidae</taxon>
        <taxon>Adineta</taxon>
    </lineage>
</organism>
<dbReference type="GO" id="GO:0016020">
    <property type="term" value="C:membrane"/>
    <property type="evidence" value="ECO:0007669"/>
    <property type="project" value="UniProtKB-SubCell"/>
</dbReference>
<feature type="transmembrane region" description="Helical" evidence="5">
    <location>
        <begin position="71"/>
        <end position="95"/>
    </location>
</feature>
<evidence type="ECO:0000256" key="1">
    <source>
        <dbReference type="ARBA" id="ARBA00004370"/>
    </source>
</evidence>
<feature type="transmembrane region" description="Helical" evidence="5">
    <location>
        <begin position="101"/>
        <end position="130"/>
    </location>
</feature>
<comment type="caution">
    <text evidence="8">The sequence shown here is derived from an EMBL/GenBank/DDBJ whole genome shotgun (WGS) entry which is preliminary data.</text>
</comment>
<dbReference type="SUPFAM" id="SSF81321">
    <property type="entry name" value="Family A G protein-coupled receptor-like"/>
    <property type="match status" value="1"/>
</dbReference>
<feature type="domain" description="G-protein coupled receptors family 1 profile" evidence="6">
    <location>
        <begin position="51"/>
        <end position="305"/>
    </location>
</feature>
<gene>
    <name evidence="8" type="ORF">BJG266_LOCUS21369</name>
    <name evidence="7" type="ORF">QVE165_LOCUS14410</name>
</gene>
<evidence type="ECO:0000259" key="6">
    <source>
        <dbReference type="PROSITE" id="PS50262"/>
    </source>
</evidence>
<keyword evidence="4 5" id="KW-0472">Membrane</keyword>
<dbReference type="InterPro" id="IPR017452">
    <property type="entry name" value="GPCR_Rhodpsn_7TM"/>
</dbReference>